<name>A0A3A6W4A6_9FIRM</name>
<accession>A0A3A6W4A6</accession>
<sequence length="124" mass="14248">MEQIKFAGIPYLHLDVYQGHDHVFNIQVEDDSTKEIIRYIEGNITCKVRRNSPQGGVVLSFMPTFNTDTNCIDLLINSEDTSSIMFSYDNIQEETFYYDVRLVHNEKDEVICYGDITIKAGVSL</sequence>
<dbReference type="Proteomes" id="UP000277803">
    <property type="component" value="Unassembled WGS sequence"/>
</dbReference>
<dbReference type="AlphaFoldDB" id="A0A3A6W4A6"/>
<comment type="caution">
    <text evidence="1">The sequence shown here is derived from an EMBL/GenBank/DDBJ whole genome shotgun (WGS) entry which is preliminary data.</text>
</comment>
<organism evidence="1 2">
    <name type="scientific">Veillonella atypica</name>
    <dbReference type="NCBI Taxonomy" id="39777"/>
    <lineage>
        <taxon>Bacteria</taxon>
        <taxon>Bacillati</taxon>
        <taxon>Bacillota</taxon>
        <taxon>Negativicutes</taxon>
        <taxon>Veillonellales</taxon>
        <taxon>Veillonellaceae</taxon>
        <taxon>Veillonella</taxon>
    </lineage>
</organism>
<dbReference type="EMBL" id="QXZZ01000026">
    <property type="protein sequence ID" value="RJY50459.1"/>
    <property type="molecule type" value="Genomic_DNA"/>
</dbReference>
<reference evidence="1 2" key="1">
    <citation type="submission" date="2018-09" db="EMBL/GenBank/DDBJ databases">
        <title>Genome sequence of Veillonella atypica isolated from periodontal Korean patients.</title>
        <authorList>
            <person name="Lee J.-H."/>
            <person name="Moon J.-H."/>
            <person name="Shin S.-Y."/>
        </authorList>
    </citation>
    <scope>NUCLEOTIDE SEQUENCE [LARGE SCALE GENOMIC DNA]</scope>
    <source>
        <strain evidence="1 2">KHUD_V1</strain>
    </source>
</reference>
<protein>
    <submittedName>
        <fullName evidence="1">Uncharacterized protein</fullName>
    </submittedName>
</protein>
<proteinExistence type="predicted"/>
<evidence type="ECO:0000313" key="2">
    <source>
        <dbReference type="Proteomes" id="UP000277803"/>
    </source>
</evidence>
<evidence type="ECO:0000313" key="1">
    <source>
        <dbReference type="EMBL" id="RJY50459.1"/>
    </source>
</evidence>
<gene>
    <name evidence="1" type="ORF">D2965_05095</name>
</gene>
<dbReference type="RefSeq" id="WP_119982491.1">
    <property type="nucleotide sequence ID" value="NZ_QXZZ01000026.1"/>
</dbReference>